<dbReference type="PANTHER" id="PTHR46628">
    <property type="entry name" value="PIRNA BIOGENESIS PROTEIN EXD1"/>
    <property type="match status" value="1"/>
</dbReference>
<evidence type="ECO:0000313" key="4">
    <source>
        <dbReference type="Proteomes" id="UP000507470"/>
    </source>
</evidence>
<evidence type="ECO:0000256" key="1">
    <source>
        <dbReference type="SAM" id="MobiDB-lite"/>
    </source>
</evidence>
<name>A0A6J8DWL3_MYTCO</name>
<feature type="compositionally biased region" description="Low complexity" evidence="1">
    <location>
        <begin position="77"/>
        <end position="86"/>
    </location>
</feature>
<dbReference type="GO" id="GO:1990923">
    <property type="term" value="C:PET complex"/>
    <property type="evidence" value="ECO:0007669"/>
    <property type="project" value="TreeGrafter"/>
</dbReference>
<feature type="region of interest" description="Disordered" evidence="1">
    <location>
        <begin position="1"/>
        <end position="100"/>
    </location>
</feature>
<feature type="compositionally biased region" description="Polar residues" evidence="1">
    <location>
        <begin position="14"/>
        <end position="36"/>
    </location>
</feature>
<dbReference type="Pfam" id="PF01612">
    <property type="entry name" value="DNA_pol_A_exo1"/>
    <property type="match status" value="1"/>
</dbReference>
<dbReference type="SMART" id="SM00474">
    <property type="entry name" value="35EXOc"/>
    <property type="match status" value="1"/>
</dbReference>
<dbReference type="PANTHER" id="PTHR46628:SF1">
    <property type="entry name" value="PIRNA BIOGENESIS PROTEIN EXD1"/>
    <property type="match status" value="1"/>
</dbReference>
<dbReference type="AlphaFoldDB" id="A0A6J8DWL3"/>
<gene>
    <name evidence="3" type="ORF">MCOR_44300</name>
</gene>
<dbReference type="GO" id="GO:0003676">
    <property type="term" value="F:nucleic acid binding"/>
    <property type="evidence" value="ECO:0007669"/>
    <property type="project" value="InterPro"/>
</dbReference>
<dbReference type="InterPro" id="IPR036397">
    <property type="entry name" value="RNaseH_sf"/>
</dbReference>
<proteinExistence type="predicted"/>
<evidence type="ECO:0000313" key="3">
    <source>
        <dbReference type="EMBL" id="CAC5411180.1"/>
    </source>
</evidence>
<accession>A0A6J8DWL3</accession>
<dbReference type="SUPFAM" id="SSF53098">
    <property type="entry name" value="Ribonuclease H-like"/>
    <property type="match status" value="1"/>
</dbReference>
<protein>
    <submittedName>
        <fullName evidence="3">EXD1</fullName>
    </submittedName>
</protein>
<dbReference type="InterPro" id="IPR052144">
    <property type="entry name" value="piRNA_biogenesis_EXD1"/>
</dbReference>
<sequence length="344" mass="39211">MATKRKSEPDIEDQQQQSDCPTSNKKVKQHSANSDTSIDESKANETNDSHTADVLVREVRISEPDNEDQQQQSDRQTSNVNNTSDSNTEDDIYSRESAGEITQSGTIQVGINETSSYKYIDTKGKFSSAINELNNKIRDGKTIALDCEGVELSRFGCVTMVNIGTRDMVYLIDVLMIGNNVFDDGLRSILENTTIEKLMFDCREDADALFHLHKVKLDGILDVQLLELSNRIYRHGYTILGSLEKCLQNFLSDDTLLQMKKQGRQTMLRTTNIWRNRPLSESMLKYAAVDVLALFQLYDKFKYRMANNTWKAASSLYCDNKRTRVRTHRDGDAHLPTRVRDIIL</sequence>
<dbReference type="InterPro" id="IPR002562">
    <property type="entry name" value="3'-5'_exonuclease_dom"/>
</dbReference>
<dbReference type="Proteomes" id="UP000507470">
    <property type="component" value="Unassembled WGS sequence"/>
</dbReference>
<feature type="compositionally biased region" description="Basic and acidic residues" evidence="1">
    <location>
        <begin position="39"/>
        <end position="63"/>
    </location>
</feature>
<organism evidence="3 4">
    <name type="scientific">Mytilus coruscus</name>
    <name type="common">Sea mussel</name>
    <dbReference type="NCBI Taxonomy" id="42192"/>
    <lineage>
        <taxon>Eukaryota</taxon>
        <taxon>Metazoa</taxon>
        <taxon>Spiralia</taxon>
        <taxon>Lophotrochozoa</taxon>
        <taxon>Mollusca</taxon>
        <taxon>Bivalvia</taxon>
        <taxon>Autobranchia</taxon>
        <taxon>Pteriomorphia</taxon>
        <taxon>Mytilida</taxon>
        <taxon>Mytiloidea</taxon>
        <taxon>Mytilidae</taxon>
        <taxon>Mytilinae</taxon>
        <taxon>Mytilus</taxon>
    </lineage>
</organism>
<dbReference type="Gene3D" id="3.30.420.10">
    <property type="entry name" value="Ribonuclease H-like superfamily/Ribonuclease H"/>
    <property type="match status" value="1"/>
</dbReference>
<dbReference type="GO" id="GO:0034587">
    <property type="term" value="P:piRNA processing"/>
    <property type="evidence" value="ECO:0007669"/>
    <property type="project" value="TreeGrafter"/>
</dbReference>
<dbReference type="InterPro" id="IPR012337">
    <property type="entry name" value="RNaseH-like_sf"/>
</dbReference>
<feature type="domain" description="3'-5' exonuclease" evidence="2">
    <location>
        <begin position="117"/>
        <end position="306"/>
    </location>
</feature>
<dbReference type="GO" id="GO:0008408">
    <property type="term" value="F:3'-5' exonuclease activity"/>
    <property type="evidence" value="ECO:0007669"/>
    <property type="project" value="InterPro"/>
</dbReference>
<evidence type="ECO:0000259" key="2">
    <source>
        <dbReference type="SMART" id="SM00474"/>
    </source>
</evidence>
<dbReference type="OrthoDB" id="26838at2759"/>
<dbReference type="EMBL" id="CACVKT020007831">
    <property type="protein sequence ID" value="CAC5411180.1"/>
    <property type="molecule type" value="Genomic_DNA"/>
</dbReference>
<reference evidence="3 4" key="1">
    <citation type="submission" date="2020-06" db="EMBL/GenBank/DDBJ databases">
        <authorList>
            <person name="Li R."/>
            <person name="Bekaert M."/>
        </authorList>
    </citation>
    <scope>NUCLEOTIDE SEQUENCE [LARGE SCALE GENOMIC DNA]</scope>
    <source>
        <strain evidence="4">wild</strain>
    </source>
</reference>
<keyword evidence="4" id="KW-1185">Reference proteome</keyword>